<organism evidence="8 9">
    <name type="scientific">Amphibalanus amphitrite</name>
    <name type="common">Striped barnacle</name>
    <name type="synonym">Balanus amphitrite</name>
    <dbReference type="NCBI Taxonomy" id="1232801"/>
    <lineage>
        <taxon>Eukaryota</taxon>
        <taxon>Metazoa</taxon>
        <taxon>Ecdysozoa</taxon>
        <taxon>Arthropoda</taxon>
        <taxon>Crustacea</taxon>
        <taxon>Multicrustacea</taxon>
        <taxon>Cirripedia</taxon>
        <taxon>Thoracica</taxon>
        <taxon>Thoracicalcarea</taxon>
        <taxon>Balanomorpha</taxon>
        <taxon>Balanoidea</taxon>
        <taxon>Balanidae</taxon>
        <taxon>Amphibalaninae</taxon>
        <taxon>Amphibalanus</taxon>
    </lineage>
</organism>
<keyword evidence="5 6" id="KW-0472">Membrane</keyword>
<dbReference type="InterPro" id="IPR017452">
    <property type="entry name" value="GPCR_Rhodpsn_7TM"/>
</dbReference>
<proteinExistence type="inferred from homology"/>
<evidence type="ECO:0000256" key="5">
    <source>
        <dbReference type="ARBA" id="ARBA00023136"/>
    </source>
</evidence>
<keyword evidence="3 6" id="KW-0812">Transmembrane</keyword>
<evidence type="ECO:0000256" key="6">
    <source>
        <dbReference type="SAM" id="Phobius"/>
    </source>
</evidence>
<protein>
    <submittedName>
        <fullName evidence="8">Melanopsin</fullName>
    </submittedName>
</protein>
<dbReference type="OrthoDB" id="2101615at2759"/>
<feature type="transmembrane region" description="Helical" evidence="6">
    <location>
        <begin position="20"/>
        <end position="40"/>
    </location>
</feature>
<dbReference type="GO" id="GO:0004930">
    <property type="term" value="F:G protein-coupled receptor activity"/>
    <property type="evidence" value="ECO:0007669"/>
    <property type="project" value="InterPro"/>
</dbReference>
<dbReference type="Gene3D" id="1.20.1070.10">
    <property type="entry name" value="Rhodopsin 7-helix transmembrane proteins"/>
    <property type="match status" value="1"/>
</dbReference>
<evidence type="ECO:0000256" key="1">
    <source>
        <dbReference type="ARBA" id="ARBA00004370"/>
    </source>
</evidence>
<evidence type="ECO:0000313" key="8">
    <source>
        <dbReference type="EMBL" id="KAF0302622.1"/>
    </source>
</evidence>
<dbReference type="EMBL" id="VIIS01001040">
    <property type="protein sequence ID" value="KAF0302622.1"/>
    <property type="molecule type" value="Genomic_DNA"/>
</dbReference>
<comment type="subcellular location">
    <subcellularLocation>
        <location evidence="1">Membrane</location>
    </subcellularLocation>
</comment>
<keyword evidence="4 6" id="KW-1133">Transmembrane helix</keyword>
<reference evidence="8 9" key="1">
    <citation type="submission" date="2019-07" db="EMBL/GenBank/DDBJ databases">
        <title>Draft genome assembly of a fouling barnacle, Amphibalanus amphitrite (Darwin, 1854): The first reference genome for Thecostraca.</title>
        <authorList>
            <person name="Kim W."/>
        </authorList>
    </citation>
    <scope>NUCLEOTIDE SEQUENCE [LARGE SCALE GENOMIC DNA]</scope>
    <source>
        <strain evidence="8">SNU_AA5</strain>
        <tissue evidence="8">Soma without cirri and trophi</tissue>
    </source>
</reference>
<keyword evidence="9" id="KW-1185">Reference proteome</keyword>
<dbReference type="SUPFAM" id="SSF81321">
    <property type="entry name" value="Family A G protein-coupled receptor-like"/>
    <property type="match status" value="1"/>
</dbReference>
<evidence type="ECO:0000256" key="3">
    <source>
        <dbReference type="ARBA" id="ARBA00022692"/>
    </source>
</evidence>
<dbReference type="Pfam" id="PF00001">
    <property type="entry name" value="7tm_1"/>
    <property type="match status" value="1"/>
</dbReference>
<dbReference type="AlphaFoldDB" id="A0A6A4WIS7"/>
<name>A0A6A4WIS7_AMPAM</name>
<comment type="similarity">
    <text evidence="2">Belongs to the G-protein coupled receptor 1 family.</text>
</comment>
<evidence type="ECO:0000313" key="9">
    <source>
        <dbReference type="Proteomes" id="UP000440578"/>
    </source>
</evidence>
<comment type="caution">
    <text evidence="8">The sequence shown here is derived from an EMBL/GenBank/DDBJ whole genome shotgun (WGS) entry which is preliminary data.</text>
</comment>
<evidence type="ECO:0000256" key="2">
    <source>
        <dbReference type="ARBA" id="ARBA00010663"/>
    </source>
</evidence>
<evidence type="ECO:0000256" key="4">
    <source>
        <dbReference type="ARBA" id="ARBA00022989"/>
    </source>
</evidence>
<dbReference type="InterPro" id="IPR000276">
    <property type="entry name" value="GPCR_Rhodpsn"/>
</dbReference>
<dbReference type="PROSITE" id="PS50262">
    <property type="entry name" value="G_PROTEIN_RECEP_F1_2"/>
    <property type="match status" value="1"/>
</dbReference>
<dbReference type="Proteomes" id="UP000440578">
    <property type="component" value="Unassembled WGS sequence"/>
</dbReference>
<accession>A0A6A4WIS7</accession>
<gene>
    <name evidence="8" type="primary">OPN4</name>
    <name evidence="8" type="ORF">FJT64_025283</name>
</gene>
<evidence type="ECO:0000259" key="7">
    <source>
        <dbReference type="PROSITE" id="PS50262"/>
    </source>
</evidence>
<dbReference type="GO" id="GO:0016020">
    <property type="term" value="C:membrane"/>
    <property type="evidence" value="ECO:0007669"/>
    <property type="project" value="UniProtKB-SubCell"/>
</dbReference>
<feature type="domain" description="G-protein coupled receptors family 1 profile" evidence="7">
    <location>
        <begin position="1"/>
        <end position="76"/>
    </location>
</feature>
<sequence>MAILMFVMRRSSLSPAEYFLLNLMVTSLLFIIVSTPMVAISSLHHRWMFGESGECRPSIPSATPDKVRNLLSCVGK</sequence>